<name>A0A2Z7B327_9LAMI</name>
<dbReference type="EMBL" id="KV010006">
    <property type="protein sequence ID" value="KZV28771.1"/>
    <property type="molecule type" value="Genomic_DNA"/>
</dbReference>
<evidence type="ECO:0000313" key="2">
    <source>
        <dbReference type="Proteomes" id="UP000250235"/>
    </source>
</evidence>
<organism evidence="1 2">
    <name type="scientific">Dorcoceras hygrometricum</name>
    <dbReference type="NCBI Taxonomy" id="472368"/>
    <lineage>
        <taxon>Eukaryota</taxon>
        <taxon>Viridiplantae</taxon>
        <taxon>Streptophyta</taxon>
        <taxon>Embryophyta</taxon>
        <taxon>Tracheophyta</taxon>
        <taxon>Spermatophyta</taxon>
        <taxon>Magnoliopsida</taxon>
        <taxon>eudicotyledons</taxon>
        <taxon>Gunneridae</taxon>
        <taxon>Pentapetalae</taxon>
        <taxon>asterids</taxon>
        <taxon>lamiids</taxon>
        <taxon>Lamiales</taxon>
        <taxon>Gesneriaceae</taxon>
        <taxon>Didymocarpoideae</taxon>
        <taxon>Trichosporeae</taxon>
        <taxon>Loxocarpinae</taxon>
        <taxon>Dorcoceras</taxon>
    </lineage>
</organism>
<dbReference type="AlphaFoldDB" id="A0A2Z7B327"/>
<protein>
    <submittedName>
        <fullName evidence="1">Uncharacterized protein</fullName>
    </submittedName>
</protein>
<reference evidence="1 2" key="1">
    <citation type="journal article" date="2015" name="Proc. Natl. Acad. Sci. U.S.A.">
        <title>The resurrection genome of Boea hygrometrica: A blueprint for survival of dehydration.</title>
        <authorList>
            <person name="Xiao L."/>
            <person name="Yang G."/>
            <person name="Zhang L."/>
            <person name="Yang X."/>
            <person name="Zhao S."/>
            <person name="Ji Z."/>
            <person name="Zhou Q."/>
            <person name="Hu M."/>
            <person name="Wang Y."/>
            <person name="Chen M."/>
            <person name="Xu Y."/>
            <person name="Jin H."/>
            <person name="Xiao X."/>
            <person name="Hu G."/>
            <person name="Bao F."/>
            <person name="Hu Y."/>
            <person name="Wan P."/>
            <person name="Li L."/>
            <person name="Deng X."/>
            <person name="Kuang T."/>
            <person name="Xiang C."/>
            <person name="Zhu J.K."/>
            <person name="Oliver M.J."/>
            <person name="He Y."/>
        </authorList>
    </citation>
    <scope>NUCLEOTIDE SEQUENCE [LARGE SCALE GENOMIC DNA]</scope>
    <source>
        <strain evidence="2">cv. XS01</strain>
    </source>
</reference>
<evidence type="ECO:0000313" key="1">
    <source>
        <dbReference type="EMBL" id="KZV28771.1"/>
    </source>
</evidence>
<accession>A0A2Z7B327</accession>
<sequence>MGSNPNTESNYKTTVNSKNKMQMLCMQPGTTAEGYNQGREPKNSMHSSTDICNIICGHEKARVVAQGEDLVGTSYRCNA</sequence>
<dbReference type="Proteomes" id="UP000250235">
    <property type="component" value="Unassembled WGS sequence"/>
</dbReference>
<proteinExistence type="predicted"/>
<gene>
    <name evidence="1" type="ORF">F511_29835</name>
</gene>
<keyword evidence="2" id="KW-1185">Reference proteome</keyword>